<comment type="caution">
    <text evidence="1">The sequence shown here is derived from an EMBL/GenBank/DDBJ whole genome shotgun (WGS) entry which is preliminary data.</text>
</comment>
<dbReference type="EMBL" id="NBNE01009494">
    <property type="protein sequence ID" value="OWY98356.1"/>
    <property type="molecule type" value="Genomic_DNA"/>
</dbReference>
<proteinExistence type="predicted"/>
<evidence type="ECO:0000313" key="2">
    <source>
        <dbReference type="Proteomes" id="UP000198211"/>
    </source>
</evidence>
<reference evidence="2" key="1">
    <citation type="submission" date="2017-03" db="EMBL/GenBank/DDBJ databases">
        <title>Phytopthora megakarya and P. palmivora, two closely related causual agents of cacao black pod achieved similar genome size and gene model numbers by different mechanisms.</title>
        <authorList>
            <person name="Ali S."/>
            <person name="Shao J."/>
            <person name="Larry D.J."/>
            <person name="Kronmiller B."/>
            <person name="Shen D."/>
            <person name="Strem M.D."/>
            <person name="Melnick R.L."/>
            <person name="Guiltinan M.J."/>
            <person name="Tyler B.M."/>
            <person name="Meinhardt L.W."/>
            <person name="Bailey B.A."/>
        </authorList>
    </citation>
    <scope>NUCLEOTIDE SEQUENCE [LARGE SCALE GENOMIC DNA]</scope>
    <source>
        <strain evidence="2">zdho120</strain>
    </source>
</reference>
<keyword evidence="2" id="KW-1185">Reference proteome</keyword>
<evidence type="ECO:0000313" key="1">
    <source>
        <dbReference type="EMBL" id="OWY98356.1"/>
    </source>
</evidence>
<organism evidence="1 2">
    <name type="scientific">Phytophthora megakarya</name>
    <dbReference type="NCBI Taxonomy" id="4795"/>
    <lineage>
        <taxon>Eukaryota</taxon>
        <taxon>Sar</taxon>
        <taxon>Stramenopiles</taxon>
        <taxon>Oomycota</taxon>
        <taxon>Peronosporomycetes</taxon>
        <taxon>Peronosporales</taxon>
        <taxon>Peronosporaceae</taxon>
        <taxon>Phytophthora</taxon>
    </lineage>
</organism>
<protein>
    <submittedName>
        <fullName evidence="1">Uncharacterized protein</fullName>
    </submittedName>
</protein>
<dbReference type="OrthoDB" id="146848at2759"/>
<accession>A0A225V0L5</accession>
<gene>
    <name evidence="1" type="ORF">PHMEG_00030898</name>
</gene>
<dbReference type="Proteomes" id="UP000198211">
    <property type="component" value="Unassembled WGS sequence"/>
</dbReference>
<dbReference type="AlphaFoldDB" id="A0A225V0L5"/>
<name>A0A225V0L5_9STRA</name>
<sequence>MAGKMTLPYSAYAHWNMICELQSVEIIHIWHLCNEDNSVGVVFQKNKASQNGAGSKDHRYLHANPLSPSLCCITALGYAELVAHGMGPVHVLQALSGATAFGRVLVVHWVNKTANKTMERNLLEKMCRRMHAMEAPVARRLSACGRFLDEAQDKDFRYKTTKDLILGRVLAGLLGNSASFAVLASHFMDNSSGIVRNGVTL</sequence>